<keyword evidence="1 3" id="KW-0175">Coiled coil</keyword>
<keyword evidence="6" id="KW-0808">Transferase</keyword>
<dbReference type="PANTHER" id="PTHR32258">
    <property type="entry name" value="PROTEIN NETWORKED 4A"/>
    <property type="match status" value="1"/>
</dbReference>
<feature type="coiled-coil region" evidence="3">
    <location>
        <begin position="400"/>
        <end position="504"/>
    </location>
</feature>
<feature type="compositionally biased region" description="Low complexity" evidence="4">
    <location>
        <begin position="135"/>
        <end position="166"/>
    </location>
</feature>
<dbReference type="Pfam" id="PF07765">
    <property type="entry name" value="KIP1"/>
    <property type="match status" value="1"/>
</dbReference>
<dbReference type="InterPro" id="IPR011684">
    <property type="entry name" value="NAB"/>
</dbReference>
<evidence type="ECO:0000313" key="6">
    <source>
        <dbReference type="EMBL" id="KZV51923.1"/>
    </source>
</evidence>
<protein>
    <submittedName>
        <fullName evidence="6">Kinase interacting family protein isoform 1</fullName>
    </submittedName>
</protein>
<evidence type="ECO:0000259" key="5">
    <source>
        <dbReference type="Pfam" id="PF07765"/>
    </source>
</evidence>
<dbReference type="Proteomes" id="UP000250235">
    <property type="component" value="Unassembled WGS sequence"/>
</dbReference>
<comment type="similarity">
    <text evidence="2">Belongs to the NET family.</text>
</comment>
<organism evidence="6 7">
    <name type="scientific">Dorcoceras hygrometricum</name>
    <dbReference type="NCBI Taxonomy" id="472368"/>
    <lineage>
        <taxon>Eukaryota</taxon>
        <taxon>Viridiplantae</taxon>
        <taxon>Streptophyta</taxon>
        <taxon>Embryophyta</taxon>
        <taxon>Tracheophyta</taxon>
        <taxon>Spermatophyta</taxon>
        <taxon>Magnoliopsida</taxon>
        <taxon>eudicotyledons</taxon>
        <taxon>Gunneridae</taxon>
        <taxon>Pentapetalae</taxon>
        <taxon>asterids</taxon>
        <taxon>lamiids</taxon>
        <taxon>Lamiales</taxon>
        <taxon>Gesneriaceae</taxon>
        <taxon>Didymocarpoideae</taxon>
        <taxon>Trichosporeae</taxon>
        <taxon>Loxocarpinae</taxon>
        <taxon>Dorcoceras</taxon>
    </lineage>
</organism>
<name>A0A2Z7CYN5_9LAMI</name>
<proteinExistence type="inferred from homology"/>
<sequence length="545" mass="62335">MATEAKKSELPRWNCNICLENSVWLAENVHVVDQRVSKVLLLTKHDEDLSSEMADNQLQLPELIAHIKEISLRHHLLAERYANLTEIWHDHDQSGSHQCVSLTTPVKDQGTQKFEGQGVESDLSLSSVGGISDASPNDGSESSLSSDSDSESFNSSSNEILSSLPSGKMMNHKSVNMEADLIEKEKVVKTRQEYAANSEEVRERPEYEMLLKQISKYEQEVKVSNKTLQLLEEEIVKLKCELQKNESVTAILGKLEAELLSAKNQINLYEAQSETENTKALKLEWEITDLEAELESKKRQAIDLQDEVAEYTEELLERDLEIQKLNAELQNTYGNFAIEKSKLESRISRVSELLTFHDAKTDELQMQCILLLEEIKKCEAEVIEKEKLQQEQEINRQVDIERLKAELFEKKLLIDTLQKDLDDLKLKYDMLMSDKNGVSAKLQALNAELSSRNKEIQILESNVNRIQSENARLYADSETAQTLKAELESRIKELQKEVGQQRILITDGAEEKREAIRQLCFAIEYYRCGYKELASVLTRCRRPTV</sequence>
<dbReference type="GO" id="GO:0016301">
    <property type="term" value="F:kinase activity"/>
    <property type="evidence" value="ECO:0007669"/>
    <property type="project" value="UniProtKB-KW"/>
</dbReference>
<dbReference type="InterPro" id="IPR051861">
    <property type="entry name" value="NET_actin-binding_domain"/>
</dbReference>
<evidence type="ECO:0000256" key="1">
    <source>
        <dbReference type="ARBA" id="ARBA00023054"/>
    </source>
</evidence>
<evidence type="ECO:0000256" key="4">
    <source>
        <dbReference type="SAM" id="MobiDB-lite"/>
    </source>
</evidence>
<evidence type="ECO:0000256" key="2">
    <source>
        <dbReference type="ARBA" id="ARBA00038006"/>
    </source>
</evidence>
<gene>
    <name evidence="6" type="ORF">F511_09187</name>
</gene>
<dbReference type="GO" id="GO:0005774">
    <property type="term" value="C:vacuolar membrane"/>
    <property type="evidence" value="ECO:0007669"/>
    <property type="project" value="TreeGrafter"/>
</dbReference>
<feature type="coiled-coil region" evidence="3">
    <location>
        <begin position="207"/>
        <end position="328"/>
    </location>
</feature>
<keyword evidence="7" id="KW-1185">Reference proteome</keyword>
<dbReference type="EMBL" id="KQ991562">
    <property type="protein sequence ID" value="KZV51923.1"/>
    <property type="molecule type" value="Genomic_DNA"/>
</dbReference>
<feature type="domain" description="NAB" evidence="5">
    <location>
        <begin position="13"/>
        <end position="81"/>
    </location>
</feature>
<accession>A0A2Z7CYN5</accession>
<reference evidence="6 7" key="1">
    <citation type="journal article" date="2015" name="Proc. Natl. Acad. Sci. U.S.A.">
        <title>The resurrection genome of Boea hygrometrica: A blueprint for survival of dehydration.</title>
        <authorList>
            <person name="Xiao L."/>
            <person name="Yang G."/>
            <person name="Zhang L."/>
            <person name="Yang X."/>
            <person name="Zhao S."/>
            <person name="Ji Z."/>
            <person name="Zhou Q."/>
            <person name="Hu M."/>
            <person name="Wang Y."/>
            <person name="Chen M."/>
            <person name="Xu Y."/>
            <person name="Jin H."/>
            <person name="Xiao X."/>
            <person name="Hu G."/>
            <person name="Bao F."/>
            <person name="Hu Y."/>
            <person name="Wan P."/>
            <person name="Li L."/>
            <person name="Deng X."/>
            <person name="Kuang T."/>
            <person name="Xiang C."/>
            <person name="Zhu J.K."/>
            <person name="Oliver M.J."/>
            <person name="He Y."/>
        </authorList>
    </citation>
    <scope>NUCLEOTIDE SEQUENCE [LARGE SCALE GENOMIC DNA]</scope>
    <source>
        <strain evidence="7">cv. XS01</strain>
    </source>
</reference>
<keyword evidence="6" id="KW-0418">Kinase</keyword>
<dbReference type="AlphaFoldDB" id="A0A2Z7CYN5"/>
<dbReference type="GO" id="GO:0003779">
    <property type="term" value="F:actin binding"/>
    <property type="evidence" value="ECO:0007669"/>
    <property type="project" value="InterPro"/>
</dbReference>
<evidence type="ECO:0000313" key="7">
    <source>
        <dbReference type="Proteomes" id="UP000250235"/>
    </source>
</evidence>
<evidence type="ECO:0000256" key="3">
    <source>
        <dbReference type="SAM" id="Coils"/>
    </source>
</evidence>
<dbReference type="PANTHER" id="PTHR32258:SF14">
    <property type="entry name" value="GB|AAF19561.1"/>
    <property type="match status" value="1"/>
</dbReference>
<dbReference type="OrthoDB" id="1898513at2759"/>
<feature type="region of interest" description="Disordered" evidence="4">
    <location>
        <begin position="115"/>
        <end position="171"/>
    </location>
</feature>